<dbReference type="InterPro" id="IPR008271">
    <property type="entry name" value="Ser/Thr_kinase_AS"/>
</dbReference>
<evidence type="ECO:0000256" key="6">
    <source>
        <dbReference type="SAM" id="Coils"/>
    </source>
</evidence>
<evidence type="ECO:0000256" key="4">
    <source>
        <dbReference type="ARBA" id="ARBA00022786"/>
    </source>
</evidence>
<evidence type="ECO:0000259" key="8">
    <source>
        <dbReference type="PROSITE" id="PS50011"/>
    </source>
</evidence>
<evidence type="ECO:0000313" key="10">
    <source>
        <dbReference type="Proteomes" id="UP000447434"/>
    </source>
</evidence>
<feature type="coiled-coil region" evidence="6">
    <location>
        <begin position="373"/>
        <end position="418"/>
    </location>
</feature>
<keyword evidence="4" id="KW-0833">Ubl conjugation pathway</keyword>
<dbReference type="GO" id="GO:0005524">
    <property type="term" value="F:ATP binding"/>
    <property type="evidence" value="ECO:0007669"/>
    <property type="project" value="UniProtKB-KW"/>
</dbReference>
<evidence type="ECO:0000256" key="7">
    <source>
        <dbReference type="SAM" id="MobiDB-lite"/>
    </source>
</evidence>
<dbReference type="SMART" id="SM00220">
    <property type="entry name" value="S_TKc"/>
    <property type="match status" value="1"/>
</dbReference>
<evidence type="ECO:0000256" key="1">
    <source>
        <dbReference type="ARBA" id="ARBA00000900"/>
    </source>
</evidence>
<dbReference type="Gene3D" id="3.40.50.620">
    <property type="entry name" value="HUPs"/>
    <property type="match status" value="1"/>
</dbReference>
<organism evidence="9 10">
    <name type="scientific">Lupinus albus</name>
    <name type="common">White lupine</name>
    <name type="synonym">Lupinus termis</name>
    <dbReference type="NCBI Taxonomy" id="3870"/>
    <lineage>
        <taxon>Eukaryota</taxon>
        <taxon>Viridiplantae</taxon>
        <taxon>Streptophyta</taxon>
        <taxon>Embryophyta</taxon>
        <taxon>Tracheophyta</taxon>
        <taxon>Spermatophyta</taxon>
        <taxon>Magnoliopsida</taxon>
        <taxon>eudicotyledons</taxon>
        <taxon>Gunneridae</taxon>
        <taxon>Pentapetalae</taxon>
        <taxon>rosids</taxon>
        <taxon>fabids</taxon>
        <taxon>Fabales</taxon>
        <taxon>Fabaceae</taxon>
        <taxon>Papilionoideae</taxon>
        <taxon>50 kb inversion clade</taxon>
        <taxon>genistoids sensu lato</taxon>
        <taxon>core genistoids</taxon>
        <taxon>Genisteae</taxon>
        <taxon>Lupinus</taxon>
    </lineage>
</organism>
<dbReference type="FunFam" id="3.30.200.20:FF:000162">
    <property type="entry name" value="Adenine nucleotide alpha hydrolase-like domain kinase"/>
    <property type="match status" value="1"/>
</dbReference>
<name>A0A6A4PH14_LUPAL</name>
<feature type="compositionally biased region" description="Polar residues" evidence="7">
    <location>
        <begin position="211"/>
        <end position="225"/>
    </location>
</feature>
<dbReference type="AlphaFoldDB" id="A0A6A4PH14"/>
<dbReference type="OrthoDB" id="4062651at2759"/>
<dbReference type="GO" id="GO:0004672">
    <property type="term" value="F:protein kinase activity"/>
    <property type="evidence" value="ECO:0007669"/>
    <property type="project" value="InterPro"/>
</dbReference>
<dbReference type="PANTHER" id="PTHR45647:SF147">
    <property type="entry name" value="ADENINE NUCLEOTIDE ALPHA HYDROLASE-LIKE DOMAIN KINASE"/>
    <property type="match status" value="1"/>
</dbReference>
<feature type="domain" description="Protein kinase" evidence="8">
    <location>
        <begin position="447"/>
        <end position="710"/>
    </location>
</feature>
<dbReference type="CDD" id="cd14066">
    <property type="entry name" value="STKc_IRAK"/>
    <property type="match status" value="1"/>
</dbReference>
<sequence>MSFRGGDDETIMLPINITMVAVDSDKNSGYAFHWATHHIENSIIIAVHVKHKNIPHQGTNVCRPDEDDEANVFSQIRPLCNPNVVKLKEAVVDDSDITRGILEFAQRNHIHSIVVGAPSTKNKNALTGVGKLTARSFTIRTGTKKHKEHHNPQKVAEAIIKEAPDHISVYVISKRKLVAVRPATSPLVNVVAPPKQPPVQPLQPNDYESENGVSYNSNMTQTPRVRSTRERAERKNARERSRISTSTQSMGSFDLTINRGQRLSSTSDENNSSGSLKYGSMDVTNSSGSLKYGSTDVTKHNMDLSIASDSQPSGDVEVEMKKLRLKLKQTMDMYSSACKDAISAQNKAEEINNWKMERRQRFKDVRLSEETALAMAEKEKAKVKDALEAAEKAMKMAEKEAHRRLQAEKMAKREAKEKDWALTALASKDFRCREYTIEDIEKATEKFSPSLKIGEGGYGPVFKGQLDHTPVAIKLLNPEASQGRKQFQQEVEVLSTIRHPNMVLLLGACPEYGCLVYEYMNNGSLEDRLLMKNNSPPIPWPKRFEIASEIATALLFLHQTKPEPLVHRDLKPANILLDRNFVSKIGDVGLARLVPPSVADSVTQYHMTTAAGTFCYIDPEYQQTGKLTTKSDIYSLGIVLLQIITAKPPMGIAHHVNRAIDNGSFSDMLDPVVTDWPVEEALAFAKLALKCAELSKKDRPNLALVVVPELNRLRDFGYTSQTNQIKNRSHSPRPPTPRRNPHSIT</sequence>
<dbReference type="PROSITE" id="PS00108">
    <property type="entry name" value="PROTEIN_KINASE_ST"/>
    <property type="match status" value="1"/>
</dbReference>
<feature type="region of interest" description="Disordered" evidence="7">
    <location>
        <begin position="191"/>
        <end position="280"/>
    </location>
</feature>
<evidence type="ECO:0000313" key="9">
    <source>
        <dbReference type="EMBL" id="KAE9600684.1"/>
    </source>
</evidence>
<feature type="region of interest" description="Disordered" evidence="7">
    <location>
        <begin position="718"/>
        <end position="745"/>
    </location>
</feature>
<dbReference type="InterPro" id="IPR001245">
    <property type="entry name" value="Ser-Thr/Tyr_kinase_cat_dom"/>
</dbReference>
<comment type="catalytic activity">
    <reaction evidence="1">
        <text>S-ubiquitinyl-[E2 ubiquitin-conjugating enzyme]-L-cysteine + [acceptor protein]-L-lysine = [E2 ubiquitin-conjugating enzyme]-L-cysteine + N(6)-ubiquitinyl-[acceptor protein]-L-lysine.</text>
        <dbReference type="EC" id="2.3.2.27"/>
    </reaction>
</comment>
<dbReference type="InterPro" id="IPR014729">
    <property type="entry name" value="Rossmann-like_a/b/a_fold"/>
</dbReference>
<dbReference type="Gene3D" id="1.10.510.10">
    <property type="entry name" value="Transferase(Phosphotransferase) domain 1"/>
    <property type="match status" value="1"/>
</dbReference>
<evidence type="ECO:0000256" key="5">
    <source>
        <dbReference type="ARBA" id="ARBA00022840"/>
    </source>
</evidence>
<dbReference type="SUPFAM" id="SSF56112">
    <property type="entry name" value="Protein kinase-like (PK-like)"/>
    <property type="match status" value="1"/>
</dbReference>
<keyword evidence="6" id="KW-0175">Coiled coil</keyword>
<dbReference type="PROSITE" id="PS50011">
    <property type="entry name" value="PROTEIN_KINASE_DOM"/>
    <property type="match status" value="1"/>
</dbReference>
<accession>A0A6A4PH14</accession>
<keyword evidence="3" id="KW-0547">Nucleotide-binding</keyword>
<dbReference type="InterPro" id="IPR000719">
    <property type="entry name" value="Prot_kinase_dom"/>
</dbReference>
<gene>
    <name evidence="9" type="ORF">Lalb_Chr14g0375491</name>
</gene>
<dbReference type="GO" id="GO:0061630">
    <property type="term" value="F:ubiquitin protein ligase activity"/>
    <property type="evidence" value="ECO:0007669"/>
    <property type="project" value="UniProtKB-EC"/>
</dbReference>
<keyword evidence="5" id="KW-0067">ATP-binding</keyword>
<reference evidence="10" key="1">
    <citation type="journal article" date="2020" name="Nat. Commun.">
        <title>Genome sequence of the cluster root forming white lupin.</title>
        <authorList>
            <person name="Hufnagel B."/>
            <person name="Marques A."/>
            <person name="Soriano A."/>
            <person name="Marques L."/>
            <person name="Divol F."/>
            <person name="Doumas P."/>
            <person name="Sallet E."/>
            <person name="Mancinotti D."/>
            <person name="Carrere S."/>
            <person name="Marande W."/>
            <person name="Arribat S."/>
            <person name="Keller J."/>
            <person name="Huneau C."/>
            <person name="Blein T."/>
            <person name="Aime D."/>
            <person name="Laguerre M."/>
            <person name="Taylor J."/>
            <person name="Schubert V."/>
            <person name="Nelson M."/>
            <person name="Geu-Flores F."/>
            <person name="Crespi M."/>
            <person name="Gallardo-Guerrero K."/>
            <person name="Delaux P.-M."/>
            <person name="Salse J."/>
            <person name="Berges H."/>
            <person name="Guyot R."/>
            <person name="Gouzy J."/>
            <person name="Peret B."/>
        </authorList>
    </citation>
    <scope>NUCLEOTIDE SEQUENCE [LARGE SCALE GENOMIC DNA]</scope>
    <source>
        <strain evidence="10">cv. Amiga</strain>
    </source>
</reference>
<dbReference type="InterPro" id="IPR011009">
    <property type="entry name" value="Kinase-like_dom_sf"/>
</dbReference>
<keyword evidence="10" id="KW-1185">Reference proteome</keyword>
<dbReference type="Pfam" id="PF07714">
    <property type="entry name" value="PK_Tyr_Ser-Thr"/>
    <property type="match status" value="1"/>
</dbReference>
<feature type="compositionally biased region" description="Basic and acidic residues" evidence="7">
    <location>
        <begin position="227"/>
        <end position="242"/>
    </location>
</feature>
<evidence type="ECO:0000256" key="3">
    <source>
        <dbReference type="ARBA" id="ARBA00022741"/>
    </source>
</evidence>
<evidence type="ECO:0000256" key="2">
    <source>
        <dbReference type="ARBA" id="ARBA00012483"/>
    </source>
</evidence>
<dbReference type="Proteomes" id="UP000447434">
    <property type="component" value="Chromosome 14"/>
</dbReference>
<dbReference type="EMBL" id="WOCE01000014">
    <property type="protein sequence ID" value="KAE9600684.1"/>
    <property type="molecule type" value="Genomic_DNA"/>
</dbReference>
<protein>
    <recommendedName>
        <fullName evidence="2">RING-type E3 ubiquitin transferase</fullName>
        <ecNumber evidence="2">2.3.2.27</ecNumber>
    </recommendedName>
</protein>
<proteinExistence type="predicted"/>
<dbReference type="EC" id="2.3.2.27" evidence="2"/>
<dbReference type="Gene3D" id="3.30.200.20">
    <property type="entry name" value="Phosphorylase Kinase, domain 1"/>
    <property type="match status" value="1"/>
</dbReference>
<comment type="caution">
    <text evidence="9">The sequence shown here is derived from an EMBL/GenBank/DDBJ whole genome shotgun (WGS) entry which is preliminary data.</text>
</comment>
<dbReference type="InterPro" id="IPR051348">
    <property type="entry name" value="U-box_ubiquitin_ligases"/>
</dbReference>
<feature type="compositionally biased region" description="Low complexity" evidence="7">
    <location>
        <begin position="264"/>
        <end position="275"/>
    </location>
</feature>
<dbReference type="PANTHER" id="PTHR45647">
    <property type="entry name" value="OS02G0152300 PROTEIN"/>
    <property type="match status" value="1"/>
</dbReference>